<name>A0A1Y1XN86_9FUNG</name>
<reference evidence="1 2" key="1">
    <citation type="submission" date="2016-08" db="EMBL/GenBank/DDBJ databases">
        <title>A Parts List for Fungal Cellulosomes Revealed by Comparative Genomics.</title>
        <authorList>
            <consortium name="DOE Joint Genome Institute"/>
            <person name="Haitjema C.H."/>
            <person name="Gilmore S.P."/>
            <person name="Henske J.K."/>
            <person name="Solomon K.V."/>
            <person name="De Groot R."/>
            <person name="Kuo A."/>
            <person name="Mondo S.J."/>
            <person name="Salamov A.A."/>
            <person name="Labutti K."/>
            <person name="Zhao Z."/>
            <person name="Chiniquy J."/>
            <person name="Barry K."/>
            <person name="Brewer H.M."/>
            <person name="Purvine S.O."/>
            <person name="Wright A.T."/>
            <person name="Boxma B."/>
            <person name="Van Alen T."/>
            <person name="Hackstein J.H."/>
            <person name="Baker S.E."/>
            <person name="Grigoriev I.V."/>
            <person name="O'Malley M.A."/>
        </authorList>
    </citation>
    <scope>NUCLEOTIDE SEQUENCE [LARGE SCALE GENOMIC DNA]</scope>
    <source>
        <strain evidence="1 2">S4</strain>
    </source>
</reference>
<accession>A0A1Y1XN86</accession>
<protein>
    <submittedName>
        <fullName evidence="1">Uncharacterized protein</fullName>
    </submittedName>
</protein>
<dbReference type="EMBL" id="MCFG01000011">
    <property type="protein sequence ID" value="ORX87220.1"/>
    <property type="molecule type" value="Genomic_DNA"/>
</dbReference>
<comment type="caution">
    <text evidence="1">The sequence shown here is derived from an EMBL/GenBank/DDBJ whole genome shotgun (WGS) entry which is preliminary data.</text>
</comment>
<dbReference type="Proteomes" id="UP000193944">
    <property type="component" value="Unassembled WGS sequence"/>
</dbReference>
<proteinExistence type="predicted"/>
<evidence type="ECO:0000313" key="2">
    <source>
        <dbReference type="Proteomes" id="UP000193944"/>
    </source>
</evidence>
<evidence type="ECO:0000313" key="1">
    <source>
        <dbReference type="EMBL" id="ORX87220.1"/>
    </source>
</evidence>
<sequence>MNNMDKNTFDFYKELNNQYKGIFLNKPLFYYDKIKNNESIIEIIINVFAHKVNIKRNILYDENTFMEGLSEECLEEQQLNNVKKLYNNPLDYDYFSVCKDDPTIK</sequence>
<keyword evidence="2" id="KW-1185">Reference proteome</keyword>
<reference evidence="1 2" key="2">
    <citation type="submission" date="2016-08" db="EMBL/GenBank/DDBJ databases">
        <title>Pervasive Adenine N6-methylation of Active Genes in Fungi.</title>
        <authorList>
            <consortium name="DOE Joint Genome Institute"/>
            <person name="Mondo S.J."/>
            <person name="Dannebaum R.O."/>
            <person name="Kuo R.C."/>
            <person name="Labutti K."/>
            <person name="Haridas S."/>
            <person name="Kuo A."/>
            <person name="Salamov A."/>
            <person name="Ahrendt S.R."/>
            <person name="Lipzen A."/>
            <person name="Sullivan W."/>
            <person name="Andreopoulos W.B."/>
            <person name="Clum A."/>
            <person name="Lindquist E."/>
            <person name="Daum C."/>
            <person name="Ramamoorthy G.K."/>
            <person name="Gryganskyi A."/>
            <person name="Culley D."/>
            <person name="Magnuson J.K."/>
            <person name="James T.Y."/>
            <person name="O'Malley M.A."/>
            <person name="Stajich J.E."/>
            <person name="Spatafora J.W."/>
            <person name="Visel A."/>
            <person name="Grigoriev I.V."/>
        </authorList>
    </citation>
    <scope>NUCLEOTIDE SEQUENCE [LARGE SCALE GENOMIC DNA]</scope>
    <source>
        <strain evidence="1 2">S4</strain>
    </source>
</reference>
<dbReference type="AlphaFoldDB" id="A0A1Y1XN86"/>
<organism evidence="1 2">
    <name type="scientific">Anaeromyces robustus</name>
    <dbReference type="NCBI Taxonomy" id="1754192"/>
    <lineage>
        <taxon>Eukaryota</taxon>
        <taxon>Fungi</taxon>
        <taxon>Fungi incertae sedis</taxon>
        <taxon>Chytridiomycota</taxon>
        <taxon>Chytridiomycota incertae sedis</taxon>
        <taxon>Neocallimastigomycetes</taxon>
        <taxon>Neocallimastigales</taxon>
        <taxon>Neocallimastigaceae</taxon>
        <taxon>Anaeromyces</taxon>
    </lineage>
</organism>
<gene>
    <name evidence="1" type="ORF">BCR32DRAFT_274683</name>
</gene>